<evidence type="ECO:0000313" key="2">
    <source>
        <dbReference type="WBParaSite" id="jg11126"/>
    </source>
</evidence>
<name>A0A915CQH6_9BILA</name>
<protein>
    <submittedName>
        <fullName evidence="2">Uncharacterized protein</fullName>
    </submittedName>
</protein>
<proteinExistence type="predicted"/>
<reference evidence="2" key="1">
    <citation type="submission" date="2022-11" db="UniProtKB">
        <authorList>
            <consortium name="WormBaseParasite"/>
        </authorList>
    </citation>
    <scope>IDENTIFICATION</scope>
</reference>
<accession>A0A915CQH6</accession>
<dbReference type="WBParaSite" id="jg11126">
    <property type="protein sequence ID" value="jg11126"/>
    <property type="gene ID" value="jg11126"/>
</dbReference>
<dbReference type="Proteomes" id="UP000887574">
    <property type="component" value="Unplaced"/>
</dbReference>
<evidence type="ECO:0000313" key="1">
    <source>
        <dbReference type="Proteomes" id="UP000887574"/>
    </source>
</evidence>
<keyword evidence="1" id="KW-1185">Reference proteome</keyword>
<dbReference type="AlphaFoldDB" id="A0A915CQH6"/>
<sequence length="86" mass="9514">MDDSEFSQGPKAQQLKDLEERRLSTMKNVIKSSLGLLANNTVIASISSLKMERLPASGVQRRSMSSLLNKNHGAILKSVLLQSFIR</sequence>
<organism evidence="1 2">
    <name type="scientific">Ditylenchus dipsaci</name>
    <dbReference type="NCBI Taxonomy" id="166011"/>
    <lineage>
        <taxon>Eukaryota</taxon>
        <taxon>Metazoa</taxon>
        <taxon>Ecdysozoa</taxon>
        <taxon>Nematoda</taxon>
        <taxon>Chromadorea</taxon>
        <taxon>Rhabditida</taxon>
        <taxon>Tylenchina</taxon>
        <taxon>Tylenchomorpha</taxon>
        <taxon>Sphaerularioidea</taxon>
        <taxon>Anguinidae</taxon>
        <taxon>Anguininae</taxon>
        <taxon>Ditylenchus</taxon>
    </lineage>
</organism>